<comment type="caution">
    <text evidence="2">The sequence shown here is derived from an EMBL/GenBank/DDBJ whole genome shotgun (WGS) entry which is preliminary data.</text>
</comment>
<evidence type="ECO:0000313" key="3">
    <source>
        <dbReference type="Proteomes" id="UP000693946"/>
    </source>
</evidence>
<dbReference type="AlphaFoldDB" id="A0AAV6RWD8"/>
<evidence type="ECO:0000256" key="1">
    <source>
        <dbReference type="SAM" id="MobiDB-lite"/>
    </source>
</evidence>
<proteinExistence type="predicted"/>
<gene>
    <name evidence="2" type="ORF">JOB18_002117</name>
</gene>
<accession>A0AAV6RWD8</accession>
<keyword evidence="3" id="KW-1185">Reference proteome</keyword>
<sequence length="115" mass="12692">MQACLVLQDVRGVHGNEQQAGLRMQTVQIERLTEFLGAVQSQGDASLVFLSRLSLGAIVIFAAHVVSHMGSCSSDEEKEDLSQTPNFKEPEHLIISSSPEKKCMRGRELPAKWVK</sequence>
<protein>
    <submittedName>
        <fullName evidence="2">Uncharacterized protein</fullName>
    </submittedName>
</protein>
<name>A0AAV6RWD8_SOLSE</name>
<organism evidence="2 3">
    <name type="scientific">Solea senegalensis</name>
    <name type="common">Senegalese sole</name>
    <dbReference type="NCBI Taxonomy" id="28829"/>
    <lineage>
        <taxon>Eukaryota</taxon>
        <taxon>Metazoa</taxon>
        <taxon>Chordata</taxon>
        <taxon>Craniata</taxon>
        <taxon>Vertebrata</taxon>
        <taxon>Euteleostomi</taxon>
        <taxon>Actinopterygii</taxon>
        <taxon>Neopterygii</taxon>
        <taxon>Teleostei</taxon>
        <taxon>Neoteleostei</taxon>
        <taxon>Acanthomorphata</taxon>
        <taxon>Carangaria</taxon>
        <taxon>Pleuronectiformes</taxon>
        <taxon>Pleuronectoidei</taxon>
        <taxon>Soleidae</taxon>
        <taxon>Solea</taxon>
    </lineage>
</organism>
<dbReference type="Proteomes" id="UP000693946">
    <property type="component" value="Linkage Group LG16"/>
</dbReference>
<dbReference type="EMBL" id="JAGKHQ010000008">
    <property type="protein sequence ID" value="KAG7509693.1"/>
    <property type="molecule type" value="Genomic_DNA"/>
</dbReference>
<feature type="region of interest" description="Disordered" evidence="1">
    <location>
        <begin position="72"/>
        <end position="92"/>
    </location>
</feature>
<reference evidence="2 3" key="1">
    <citation type="journal article" date="2021" name="Sci. Rep.">
        <title>Chromosome anchoring in Senegalese sole (Solea senegalensis) reveals sex-associated markers and genome rearrangements in flatfish.</title>
        <authorList>
            <person name="Guerrero-Cozar I."/>
            <person name="Gomez-Garrido J."/>
            <person name="Berbel C."/>
            <person name="Martinez-Blanch J.F."/>
            <person name="Alioto T."/>
            <person name="Claros M.G."/>
            <person name="Gagnaire P.A."/>
            <person name="Manchado M."/>
        </authorList>
    </citation>
    <scope>NUCLEOTIDE SEQUENCE [LARGE SCALE GENOMIC DNA]</scope>
    <source>
        <strain evidence="2">Sse05_10M</strain>
    </source>
</reference>
<evidence type="ECO:0000313" key="2">
    <source>
        <dbReference type="EMBL" id="KAG7509693.1"/>
    </source>
</evidence>